<keyword evidence="5 7" id="KW-0472">Membrane</keyword>
<dbReference type="InterPro" id="IPR003439">
    <property type="entry name" value="ABC_transporter-like_ATP-bd"/>
</dbReference>
<evidence type="ECO:0000256" key="3">
    <source>
        <dbReference type="ARBA" id="ARBA00022692"/>
    </source>
</evidence>
<evidence type="ECO:0000256" key="5">
    <source>
        <dbReference type="ARBA" id="ARBA00023136"/>
    </source>
</evidence>
<dbReference type="InterPro" id="IPR050835">
    <property type="entry name" value="ABC_transporter_sub-D"/>
</dbReference>
<dbReference type="GO" id="GO:0006635">
    <property type="term" value="P:fatty acid beta-oxidation"/>
    <property type="evidence" value="ECO:0007669"/>
    <property type="project" value="TreeGrafter"/>
</dbReference>
<name>A0A3Q0IPM6_DIACI</name>
<evidence type="ECO:0000256" key="4">
    <source>
        <dbReference type="ARBA" id="ARBA00022989"/>
    </source>
</evidence>
<dbReference type="CDD" id="cd03223">
    <property type="entry name" value="ABCD_peroxisomal_ALDP"/>
    <property type="match status" value="1"/>
</dbReference>
<evidence type="ECO:0000313" key="10">
    <source>
        <dbReference type="RefSeq" id="XP_026678241.1"/>
    </source>
</evidence>
<keyword evidence="4 7" id="KW-1133">Transmembrane helix</keyword>
<dbReference type="CTD" id="136034600"/>
<feature type="transmembrane region" description="Helical" evidence="7">
    <location>
        <begin position="64"/>
        <end position="86"/>
    </location>
</feature>
<dbReference type="Proteomes" id="UP000079169">
    <property type="component" value="Unplaced"/>
</dbReference>
<dbReference type="AlphaFoldDB" id="A0A3Q0IPM6"/>
<dbReference type="InterPro" id="IPR027417">
    <property type="entry name" value="P-loop_NTPase"/>
</dbReference>
<dbReference type="GO" id="GO:0007031">
    <property type="term" value="P:peroxisome organization"/>
    <property type="evidence" value="ECO:0007669"/>
    <property type="project" value="TreeGrafter"/>
</dbReference>
<dbReference type="PaxDb" id="121845-A0A3Q0IPM6"/>
<keyword evidence="9" id="KW-1185">Reference proteome</keyword>
<feature type="transmembrane region" description="Helical" evidence="7">
    <location>
        <begin position="117"/>
        <end position="134"/>
    </location>
</feature>
<proteinExistence type="inferred from homology"/>
<dbReference type="PANTHER" id="PTHR11384">
    <property type="entry name" value="ATP-BINDING CASSETTE, SUB-FAMILY D MEMBER"/>
    <property type="match status" value="1"/>
</dbReference>
<evidence type="ECO:0000259" key="8">
    <source>
        <dbReference type="PROSITE" id="PS50929"/>
    </source>
</evidence>
<keyword evidence="2" id="KW-0813">Transport</keyword>
<accession>A0A3Q0IPM6</accession>
<comment type="similarity">
    <text evidence="1">Belongs to the ABC transporter superfamily. ABCD family. Peroxisomal fatty acyl CoA transporter (TC 3.A.1.203) subfamily.</text>
</comment>
<dbReference type="InterPro" id="IPR011527">
    <property type="entry name" value="ABC1_TM_dom"/>
</dbReference>
<sequence length="658" mass="74789">MAPNLSKFVTKKTVTGAATISFLLWLLKARRASMQKKSNRKSAQKNKAQVDGEFFRQLRAILKIIVPGVTSAEFGFLVLVAMSLVARSLSDIWMIQNGTMVETAIVNMDKDLFKKRLLYFFAGMPIISVVNNVLKTGLHKVYVARRSNNGNVVISLSYRGFTYYKMSNLDNRIANPDQLLTADLDKFCDMFTDLYSNICKPVLDIVIYVYRLTSTLGYQTPTVMLGYLVVSGVILTHLRRPAGRMTVTEQKLEGEFRYINSRLISNSEEIAFYQGNQREKLTVLAAFNKLTNHLRKFLEFRVAIGVVDNIVAKCESTLNVYFLFLEHRLMSFRSMKFNEPVTNQLDPSQYYTMGRMLVKLAEAIGRLVLAGREMTRLAGFTARMTEIIRVLKDLNEGVYVRTMVTQNGVDSLSEGSKPSIPRSPSADCGSKPSIPRSPSAVIKKISLWPLFGGTVTKPPRGKLFYVPQRPYMTLDVNGFNVFSLYFQLWPLFGGTVTKPPRGKLFYVPQRPYMTLGTLRDQVIYPHTKEDMIQKGITDADLTEYLQKVQLGYILNREKGWDTVADWIDVLSGGEKQRVAMARLFYHRPQFAILDECTSAVSVDVEGSMYEYCREVGITLFTVSHRKSLWTHHEFYLQMDGRGSFDFKPIDVTTEEFGS</sequence>
<dbReference type="InterPro" id="IPR017871">
    <property type="entry name" value="ABC_transporter-like_CS"/>
</dbReference>
<dbReference type="GO" id="GO:0016887">
    <property type="term" value="F:ATP hydrolysis activity"/>
    <property type="evidence" value="ECO:0007669"/>
    <property type="project" value="InterPro"/>
</dbReference>
<organism evidence="9 10">
    <name type="scientific">Diaphorina citri</name>
    <name type="common">Asian citrus psyllid</name>
    <dbReference type="NCBI Taxonomy" id="121845"/>
    <lineage>
        <taxon>Eukaryota</taxon>
        <taxon>Metazoa</taxon>
        <taxon>Ecdysozoa</taxon>
        <taxon>Arthropoda</taxon>
        <taxon>Hexapoda</taxon>
        <taxon>Insecta</taxon>
        <taxon>Pterygota</taxon>
        <taxon>Neoptera</taxon>
        <taxon>Paraneoptera</taxon>
        <taxon>Hemiptera</taxon>
        <taxon>Sternorrhyncha</taxon>
        <taxon>Psylloidea</taxon>
        <taxon>Psyllidae</taxon>
        <taxon>Diaphorininae</taxon>
        <taxon>Diaphorina</taxon>
    </lineage>
</organism>
<dbReference type="PROSITE" id="PS00211">
    <property type="entry name" value="ABC_TRANSPORTER_1"/>
    <property type="match status" value="1"/>
</dbReference>
<dbReference type="PANTHER" id="PTHR11384:SF62">
    <property type="entry name" value="ATP-BINDING CASSETTE SUB-FAMILY D MEMBER 3"/>
    <property type="match status" value="1"/>
</dbReference>
<dbReference type="GO" id="GO:0005324">
    <property type="term" value="F:long-chain fatty acid transmembrane transporter activity"/>
    <property type="evidence" value="ECO:0007669"/>
    <property type="project" value="TreeGrafter"/>
</dbReference>
<dbReference type="PROSITE" id="PS50929">
    <property type="entry name" value="ABC_TM1F"/>
    <property type="match status" value="1"/>
</dbReference>
<evidence type="ECO:0000256" key="7">
    <source>
        <dbReference type="SAM" id="Phobius"/>
    </source>
</evidence>
<dbReference type="GO" id="GO:0015910">
    <property type="term" value="P:long-chain fatty acid import into peroxisome"/>
    <property type="evidence" value="ECO:0007669"/>
    <property type="project" value="TreeGrafter"/>
</dbReference>
<reference evidence="10" key="1">
    <citation type="submission" date="2025-08" db="UniProtKB">
        <authorList>
            <consortium name="RefSeq"/>
        </authorList>
    </citation>
    <scope>IDENTIFICATION</scope>
</reference>
<feature type="region of interest" description="Disordered" evidence="6">
    <location>
        <begin position="410"/>
        <end position="435"/>
    </location>
</feature>
<dbReference type="STRING" id="121845.A0A3Q0IPM6"/>
<gene>
    <name evidence="10" type="primary">LOC103507608</name>
</gene>
<evidence type="ECO:0000256" key="6">
    <source>
        <dbReference type="SAM" id="MobiDB-lite"/>
    </source>
</evidence>
<dbReference type="GO" id="GO:0042760">
    <property type="term" value="P:very long-chain fatty acid catabolic process"/>
    <property type="evidence" value="ECO:0007669"/>
    <property type="project" value="TreeGrafter"/>
</dbReference>
<dbReference type="GeneID" id="103507608"/>
<evidence type="ECO:0000313" key="9">
    <source>
        <dbReference type="Proteomes" id="UP000079169"/>
    </source>
</evidence>
<dbReference type="SUPFAM" id="SSF52540">
    <property type="entry name" value="P-loop containing nucleoside triphosphate hydrolases"/>
    <property type="match status" value="1"/>
</dbReference>
<dbReference type="GO" id="GO:0005778">
    <property type="term" value="C:peroxisomal membrane"/>
    <property type="evidence" value="ECO:0007669"/>
    <property type="project" value="TreeGrafter"/>
</dbReference>
<protein>
    <submittedName>
        <fullName evidence="10">ATP-binding cassette sub-family D member 3</fullName>
    </submittedName>
</protein>
<evidence type="ECO:0000256" key="2">
    <source>
        <dbReference type="ARBA" id="ARBA00022448"/>
    </source>
</evidence>
<keyword evidence="10" id="KW-0547">Nucleotide-binding</keyword>
<dbReference type="Gene3D" id="3.40.50.300">
    <property type="entry name" value="P-loop containing nucleotide triphosphate hydrolases"/>
    <property type="match status" value="1"/>
</dbReference>
<dbReference type="GO" id="GO:0005524">
    <property type="term" value="F:ATP binding"/>
    <property type="evidence" value="ECO:0007669"/>
    <property type="project" value="UniProtKB-KW"/>
</dbReference>
<dbReference type="GO" id="GO:0140359">
    <property type="term" value="F:ABC-type transporter activity"/>
    <property type="evidence" value="ECO:0007669"/>
    <property type="project" value="InterPro"/>
</dbReference>
<dbReference type="KEGG" id="dci:103507608"/>
<dbReference type="Pfam" id="PF06472">
    <property type="entry name" value="ABC_membrane_2"/>
    <property type="match status" value="1"/>
</dbReference>
<keyword evidence="3 7" id="KW-0812">Transmembrane</keyword>
<keyword evidence="10" id="KW-0067">ATP-binding</keyword>
<feature type="domain" description="ABC transmembrane type-1" evidence="8">
    <location>
        <begin position="170"/>
        <end position="376"/>
    </location>
</feature>
<dbReference type="Pfam" id="PF00005">
    <property type="entry name" value="ABC_tran"/>
    <property type="match status" value="1"/>
</dbReference>
<dbReference type="RefSeq" id="XP_026678241.1">
    <property type="nucleotide sequence ID" value="XM_026822440.1"/>
</dbReference>
<feature type="transmembrane region" description="Helical" evidence="7">
    <location>
        <begin position="218"/>
        <end position="238"/>
    </location>
</feature>
<evidence type="ECO:0000256" key="1">
    <source>
        <dbReference type="ARBA" id="ARBA00008575"/>
    </source>
</evidence>